<dbReference type="EMBL" id="JXQG01000024">
    <property type="protein sequence ID" value="KKZ12287.1"/>
    <property type="molecule type" value="Genomic_DNA"/>
</dbReference>
<organism evidence="1 2">
    <name type="scientific">Candidatus Synechococcus spongiarum SP3</name>
    <dbReference type="NCBI Taxonomy" id="1604020"/>
    <lineage>
        <taxon>Bacteria</taxon>
        <taxon>Bacillati</taxon>
        <taxon>Cyanobacteriota</taxon>
        <taxon>Cyanophyceae</taxon>
        <taxon>Synechococcales</taxon>
        <taxon>Synechococcaceae</taxon>
        <taxon>Synechococcus</taxon>
    </lineage>
</organism>
<proteinExistence type="predicted"/>
<dbReference type="PATRIC" id="fig|1604020.3.peg.580"/>
<reference evidence="1 2" key="1">
    <citation type="submission" date="2015-01" db="EMBL/GenBank/DDBJ databases">
        <title>Lifestyle Evolution in Cyanobacterial Symbionts of Sponges.</title>
        <authorList>
            <person name="Burgsdorf I."/>
            <person name="Slaby B.M."/>
            <person name="Handley K.M."/>
            <person name="Haber M."/>
            <person name="Blom J."/>
            <person name="Marshall C.W."/>
            <person name="Gilbert J.A."/>
            <person name="Hentschel U."/>
            <person name="Steindler L."/>
        </authorList>
    </citation>
    <scope>NUCLEOTIDE SEQUENCE [LARGE SCALE GENOMIC DNA]</scope>
    <source>
        <strain evidence="1">SP3</strain>
    </source>
</reference>
<dbReference type="Proteomes" id="UP000035067">
    <property type="component" value="Unassembled WGS sequence"/>
</dbReference>
<accession>A0A0G2IWC3</accession>
<gene>
    <name evidence="1" type="ORF">TE42_05040</name>
</gene>
<comment type="caution">
    <text evidence="1">The sequence shown here is derived from an EMBL/GenBank/DDBJ whole genome shotgun (WGS) entry which is preliminary data.</text>
</comment>
<name>A0A0G2IWC3_9SYNE</name>
<evidence type="ECO:0000313" key="2">
    <source>
        <dbReference type="Proteomes" id="UP000035067"/>
    </source>
</evidence>
<sequence>MELVGGPSLLMSAFRLGITCVNALATLDDGFLTIIWQKISSNGWRYECHMDELKRLKKTELVVKGLTS</sequence>
<evidence type="ECO:0000313" key="1">
    <source>
        <dbReference type="EMBL" id="KKZ12287.1"/>
    </source>
</evidence>
<protein>
    <submittedName>
        <fullName evidence="1">Uncharacterized protein</fullName>
    </submittedName>
</protein>
<dbReference type="AlphaFoldDB" id="A0A0G2IWC3"/>